<dbReference type="Pfam" id="PF14226">
    <property type="entry name" value="DIOX_N"/>
    <property type="match status" value="1"/>
</dbReference>
<dbReference type="GeneID" id="110782026"/>
<dbReference type="GO" id="GO:0016491">
    <property type="term" value="F:oxidoreductase activity"/>
    <property type="evidence" value="ECO:0007669"/>
    <property type="project" value="UniProtKB-KW"/>
</dbReference>
<accession>A0A9R0JP26</accession>
<evidence type="ECO:0000256" key="3">
    <source>
        <dbReference type="ARBA" id="ARBA00023004"/>
    </source>
</evidence>
<dbReference type="InterPro" id="IPR050295">
    <property type="entry name" value="Plant_2OG-oxidoreductases"/>
</dbReference>
<reference evidence="7" key="2">
    <citation type="submission" date="2025-08" db="UniProtKB">
        <authorList>
            <consortium name="RefSeq"/>
        </authorList>
    </citation>
    <scope>IDENTIFICATION</scope>
    <source>
        <tissue evidence="7">Leaf</tissue>
    </source>
</reference>
<dbReference type="GO" id="GO:0046872">
    <property type="term" value="F:metal ion binding"/>
    <property type="evidence" value="ECO:0007669"/>
    <property type="project" value="UniProtKB-KW"/>
</dbReference>
<dbReference type="Pfam" id="PF03171">
    <property type="entry name" value="2OG-FeII_Oxy"/>
    <property type="match status" value="1"/>
</dbReference>
<comment type="similarity">
    <text evidence="1 4">Belongs to the iron/ascorbate-dependent oxidoreductase family.</text>
</comment>
<sequence length="351" mass="39848">MVKFIFSQMANLLSSGIIANREIPKKYVVPPGKRHAQAGFIEIPIIDLQDQKNSTQNILKASQDLGLFQVINHGIPSKLMNDAMKVFKEVFDLPPEERSKINMKEDLNQVCRIYTSSYNYDSEEFHFWRDVLRHTCNPLVECIKFWPQKPENYREIVGEYVVALKDMGKKILEQITQGLGLEKGYFASELTEDNILTINHYPICPDPSVTIGLPRHKDPTLINIVQAAPVNVPGLQLFKDGQWFGFETAPNAFLVFVGNQLEVVSNGKMKAVVHRVVTNASKARTTAVFFMSPTMDCIVEPAKAIVEAQDCGPLYKAFRYKEYFDIHTGHDGDRDTILESYNFKIKQSSIP</sequence>
<dbReference type="AlphaFoldDB" id="A0A9R0JP26"/>
<dbReference type="InterPro" id="IPR005123">
    <property type="entry name" value="Oxoglu/Fe-dep_dioxygenase_dom"/>
</dbReference>
<organism evidence="6 7">
    <name type="scientific">Spinacia oleracea</name>
    <name type="common">Spinach</name>
    <dbReference type="NCBI Taxonomy" id="3562"/>
    <lineage>
        <taxon>Eukaryota</taxon>
        <taxon>Viridiplantae</taxon>
        <taxon>Streptophyta</taxon>
        <taxon>Embryophyta</taxon>
        <taxon>Tracheophyta</taxon>
        <taxon>Spermatophyta</taxon>
        <taxon>Magnoliopsida</taxon>
        <taxon>eudicotyledons</taxon>
        <taxon>Gunneridae</taxon>
        <taxon>Pentapetalae</taxon>
        <taxon>Caryophyllales</taxon>
        <taxon>Chenopodiaceae</taxon>
        <taxon>Chenopodioideae</taxon>
        <taxon>Anserineae</taxon>
        <taxon>Spinacia</taxon>
    </lineage>
</organism>
<feature type="domain" description="Fe2OG dioxygenase" evidence="5">
    <location>
        <begin position="191"/>
        <end position="293"/>
    </location>
</feature>
<proteinExistence type="inferred from homology"/>
<protein>
    <submittedName>
        <fullName evidence="7">Hyoscyamine 6-dioxygenase-like</fullName>
    </submittedName>
</protein>
<keyword evidence="2 4" id="KW-0479">Metal-binding</keyword>
<keyword evidence="4" id="KW-0560">Oxidoreductase</keyword>
<dbReference type="Proteomes" id="UP000813463">
    <property type="component" value="Chromosome 5"/>
</dbReference>
<name>A0A9R0JP26_SPIOL</name>
<evidence type="ECO:0000256" key="4">
    <source>
        <dbReference type="RuleBase" id="RU003682"/>
    </source>
</evidence>
<dbReference type="Gene3D" id="2.60.120.330">
    <property type="entry name" value="B-lactam Antibiotic, Isopenicillin N Synthase, Chain"/>
    <property type="match status" value="1"/>
</dbReference>
<evidence type="ECO:0000313" key="7">
    <source>
        <dbReference type="RefSeq" id="XP_021841779.2"/>
    </source>
</evidence>
<keyword evidence="6" id="KW-1185">Reference proteome</keyword>
<evidence type="ECO:0000256" key="2">
    <source>
        <dbReference type="ARBA" id="ARBA00022723"/>
    </source>
</evidence>
<dbReference type="PROSITE" id="PS51471">
    <property type="entry name" value="FE2OG_OXY"/>
    <property type="match status" value="1"/>
</dbReference>
<evidence type="ECO:0000259" key="5">
    <source>
        <dbReference type="PROSITE" id="PS51471"/>
    </source>
</evidence>
<evidence type="ECO:0000313" key="6">
    <source>
        <dbReference type="Proteomes" id="UP000813463"/>
    </source>
</evidence>
<dbReference type="KEGG" id="soe:110782026"/>
<dbReference type="InterPro" id="IPR026992">
    <property type="entry name" value="DIOX_N"/>
</dbReference>
<dbReference type="RefSeq" id="XP_021841779.2">
    <property type="nucleotide sequence ID" value="XM_021986087.2"/>
</dbReference>
<keyword evidence="3 4" id="KW-0408">Iron</keyword>
<evidence type="ECO:0000256" key="1">
    <source>
        <dbReference type="ARBA" id="ARBA00008056"/>
    </source>
</evidence>
<gene>
    <name evidence="7" type="primary">LOC110782026</name>
</gene>
<dbReference type="PANTHER" id="PTHR47991">
    <property type="entry name" value="OXOGLUTARATE/IRON-DEPENDENT DIOXYGENASE"/>
    <property type="match status" value="1"/>
</dbReference>
<dbReference type="SUPFAM" id="SSF51197">
    <property type="entry name" value="Clavaminate synthase-like"/>
    <property type="match status" value="1"/>
</dbReference>
<reference evidence="6" key="1">
    <citation type="journal article" date="2021" name="Nat. Commun.">
        <title>Genomic analyses provide insights into spinach domestication and the genetic basis of agronomic traits.</title>
        <authorList>
            <person name="Cai X."/>
            <person name="Sun X."/>
            <person name="Xu C."/>
            <person name="Sun H."/>
            <person name="Wang X."/>
            <person name="Ge C."/>
            <person name="Zhang Z."/>
            <person name="Wang Q."/>
            <person name="Fei Z."/>
            <person name="Jiao C."/>
            <person name="Wang Q."/>
        </authorList>
    </citation>
    <scope>NUCLEOTIDE SEQUENCE [LARGE SCALE GENOMIC DNA]</scope>
    <source>
        <strain evidence="6">cv. Varoflay</strain>
    </source>
</reference>
<dbReference type="InterPro" id="IPR027443">
    <property type="entry name" value="IPNS-like_sf"/>
</dbReference>
<dbReference type="InterPro" id="IPR044861">
    <property type="entry name" value="IPNS-like_FE2OG_OXY"/>
</dbReference>